<reference evidence="1" key="1">
    <citation type="journal article" date="2021" name="Open Biol.">
        <title>Shared evolutionary footprints suggest mitochondrial oxidative damage underlies multiple complex I losses in fungi.</title>
        <authorList>
            <person name="Schikora-Tamarit M.A."/>
            <person name="Marcet-Houben M."/>
            <person name="Nosek J."/>
            <person name="Gabaldon T."/>
        </authorList>
    </citation>
    <scope>NUCLEOTIDE SEQUENCE</scope>
    <source>
        <strain evidence="1">CBS6075</strain>
    </source>
</reference>
<proteinExistence type="predicted"/>
<dbReference type="EMBL" id="JAEUBE010000366">
    <property type="protein sequence ID" value="KAH3663621.1"/>
    <property type="molecule type" value="Genomic_DNA"/>
</dbReference>
<reference evidence="1" key="2">
    <citation type="submission" date="2021-01" db="EMBL/GenBank/DDBJ databases">
        <authorList>
            <person name="Schikora-Tamarit M.A."/>
        </authorList>
    </citation>
    <scope>NUCLEOTIDE SEQUENCE</scope>
    <source>
        <strain evidence="1">CBS6075</strain>
    </source>
</reference>
<accession>A0A9P8T3B1</accession>
<sequence>MFEPSKRVAQINRSLFLVPLESLVDRVLLERLSSGLDGRVVEIVVVLFVHGVQHVLELLQTVLLGLELADLGRGFLGKFLDLGGEIVEDCHDLILLLAVGADLAQLVQFVLELCDLGLQLVEIVLESAAFLEHLVGEFFFLLESLADDLVTLLVLLFPGGVHLGTFRRTKPLWLVGPVAAHVIVANAVVHLEPGDVAGRKPFIGAVELRSHARRGAWLIRAVGAVAVVVVDFVCGNDDLRVAQTPPKPVFVGLVDRLALWRDSSNPMGGGLDTKQNQCYH</sequence>
<protein>
    <submittedName>
        <fullName evidence="1">Uncharacterized protein</fullName>
    </submittedName>
</protein>
<dbReference type="AlphaFoldDB" id="A0A9P8T3B1"/>
<organism evidence="1 2">
    <name type="scientific">Ogataea philodendri</name>
    <dbReference type="NCBI Taxonomy" id="1378263"/>
    <lineage>
        <taxon>Eukaryota</taxon>
        <taxon>Fungi</taxon>
        <taxon>Dikarya</taxon>
        <taxon>Ascomycota</taxon>
        <taxon>Saccharomycotina</taxon>
        <taxon>Pichiomycetes</taxon>
        <taxon>Pichiales</taxon>
        <taxon>Pichiaceae</taxon>
        <taxon>Ogataea</taxon>
    </lineage>
</organism>
<dbReference type="GeneID" id="70236986"/>
<dbReference type="RefSeq" id="XP_046059957.1">
    <property type="nucleotide sequence ID" value="XM_046206164.1"/>
</dbReference>
<gene>
    <name evidence="1" type="ORF">OGAPHI_005022</name>
</gene>
<comment type="caution">
    <text evidence="1">The sequence shown here is derived from an EMBL/GenBank/DDBJ whole genome shotgun (WGS) entry which is preliminary data.</text>
</comment>
<evidence type="ECO:0000313" key="2">
    <source>
        <dbReference type="Proteomes" id="UP000769157"/>
    </source>
</evidence>
<keyword evidence="2" id="KW-1185">Reference proteome</keyword>
<evidence type="ECO:0000313" key="1">
    <source>
        <dbReference type="EMBL" id="KAH3663621.1"/>
    </source>
</evidence>
<dbReference type="Proteomes" id="UP000769157">
    <property type="component" value="Unassembled WGS sequence"/>
</dbReference>
<name>A0A9P8T3B1_9ASCO</name>